<feature type="signal peptide" evidence="3">
    <location>
        <begin position="1"/>
        <end position="19"/>
    </location>
</feature>
<sequence>MKKAKLIGMLVLVVSILGACSSNEKKVSVSKEDKISKSSSKKETTPKEKETPKSEAGKRSNPVKFGETATIKETFKDDSFKPYNGKISISLSETKKGEEAWSLISQANQFNKPAPEGYEWILVKAKLSVTDLESEDVKYRVYNSFQPFDANGQSINQQNSFAVIPEPVFRGEIFKGGSVEGYFGFIAKPNEKVILEYKGNSADCYFSLN</sequence>
<name>A0A0D6DVH7_9LACT</name>
<evidence type="ECO:0008006" key="6">
    <source>
        <dbReference type="Google" id="ProtNLM"/>
    </source>
</evidence>
<gene>
    <name evidence="4" type="ORF">LACPI_0758</name>
</gene>
<proteinExistence type="predicted"/>
<dbReference type="KEGG" id="lpk:LACPI_0758"/>
<feature type="chain" id="PRO_5038726487" description="DUF4352 domain-containing protein" evidence="3">
    <location>
        <begin position="20"/>
        <end position="209"/>
    </location>
</feature>
<protein>
    <recommendedName>
        <fullName evidence="6">DUF4352 domain-containing protein</fullName>
    </recommendedName>
</protein>
<keyword evidence="1 3" id="KW-0732">Signal</keyword>
<evidence type="ECO:0000313" key="4">
    <source>
        <dbReference type="EMBL" id="CEN27958.1"/>
    </source>
</evidence>
<dbReference type="HOGENOM" id="CLU_1292274_0_0_9"/>
<feature type="region of interest" description="Disordered" evidence="2">
    <location>
        <begin position="23"/>
        <end position="64"/>
    </location>
</feature>
<dbReference type="InterPro" id="IPR029050">
    <property type="entry name" value="Immunoprotect_excell_Ig-like"/>
</dbReference>
<reference evidence="5" key="1">
    <citation type="submission" date="2015-01" db="EMBL/GenBank/DDBJ databases">
        <authorList>
            <person name="Andreevskaya M."/>
        </authorList>
    </citation>
    <scope>NUCLEOTIDE SEQUENCE [LARGE SCALE GENOMIC DNA]</scope>
    <source>
        <strain evidence="5">MKFS47</strain>
    </source>
</reference>
<dbReference type="AlphaFoldDB" id="A0A0D6DVH7"/>
<accession>A0A0D6DVH7</accession>
<dbReference type="PROSITE" id="PS51257">
    <property type="entry name" value="PROKAR_LIPOPROTEIN"/>
    <property type="match status" value="1"/>
</dbReference>
<dbReference type="EMBL" id="LN774769">
    <property type="protein sequence ID" value="CEN27958.1"/>
    <property type="molecule type" value="Genomic_DNA"/>
</dbReference>
<feature type="compositionally biased region" description="Basic and acidic residues" evidence="2">
    <location>
        <begin position="23"/>
        <end position="58"/>
    </location>
</feature>
<dbReference type="Gene3D" id="2.60.40.1240">
    <property type="match status" value="1"/>
</dbReference>
<organism evidence="4 5">
    <name type="scientific">Pseudolactococcus piscium MKFS47</name>
    <dbReference type="NCBI Taxonomy" id="297352"/>
    <lineage>
        <taxon>Bacteria</taxon>
        <taxon>Bacillati</taxon>
        <taxon>Bacillota</taxon>
        <taxon>Bacilli</taxon>
        <taxon>Lactobacillales</taxon>
        <taxon>Streptococcaceae</taxon>
        <taxon>Pseudolactococcus</taxon>
    </lineage>
</organism>
<evidence type="ECO:0000256" key="1">
    <source>
        <dbReference type="ARBA" id="ARBA00022729"/>
    </source>
</evidence>
<evidence type="ECO:0000313" key="5">
    <source>
        <dbReference type="Proteomes" id="UP000033166"/>
    </source>
</evidence>
<evidence type="ECO:0000256" key="2">
    <source>
        <dbReference type="SAM" id="MobiDB-lite"/>
    </source>
</evidence>
<dbReference type="Proteomes" id="UP000033166">
    <property type="component" value="Chromosome I"/>
</dbReference>
<evidence type="ECO:0000256" key="3">
    <source>
        <dbReference type="SAM" id="SignalP"/>
    </source>
</evidence>
<dbReference type="RefSeq" id="WP_047915157.1">
    <property type="nucleotide sequence ID" value="NZ_LN774769.1"/>
</dbReference>